<evidence type="ECO:0000256" key="7">
    <source>
        <dbReference type="ARBA" id="ARBA00023180"/>
    </source>
</evidence>
<dbReference type="SUPFAM" id="SSF57302">
    <property type="entry name" value="Snake toxin-like"/>
    <property type="match status" value="2"/>
</dbReference>
<feature type="domain" description="UPAR/Ly6" evidence="10">
    <location>
        <begin position="111"/>
        <end position="192"/>
    </location>
</feature>
<dbReference type="InterPro" id="IPR045860">
    <property type="entry name" value="Snake_toxin-like_sf"/>
</dbReference>
<evidence type="ECO:0000313" key="12">
    <source>
        <dbReference type="Proteomes" id="UP001314229"/>
    </source>
</evidence>
<protein>
    <submittedName>
        <fullName evidence="11">Urokinase plasminogen activator surface receptor-like</fullName>
    </submittedName>
</protein>
<feature type="signal peptide" evidence="9">
    <location>
        <begin position="1"/>
        <end position="18"/>
    </location>
</feature>
<reference evidence="11 12" key="1">
    <citation type="submission" date="2024-01" db="EMBL/GenBank/DDBJ databases">
        <authorList>
            <person name="Alioto T."/>
            <person name="Alioto T."/>
            <person name="Gomez Garrido J."/>
        </authorList>
    </citation>
    <scope>NUCLEOTIDE SEQUENCE [LARGE SCALE GENOMIC DNA]</scope>
</reference>
<evidence type="ECO:0000256" key="6">
    <source>
        <dbReference type="ARBA" id="ARBA00023136"/>
    </source>
</evidence>
<keyword evidence="7" id="KW-0325">Glycoprotein</keyword>
<feature type="domain" description="UPAR/Ly6" evidence="10">
    <location>
        <begin position="19"/>
        <end position="108"/>
    </location>
</feature>
<dbReference type="Proteomes" id="UP001314229">
    <property type="component" value="Unassembled WGS sequence"/>
</dbReference>
<keyword evidence="8" id="KW-1133">Transmembrane helix</keyword>
<dbReference type="Pfam" id="PF00087">
    <property type="entry name" value="Toxin_TOLIP"/>
    <property type="match status" value="1"/>
</dbReference>
<keyword evidence="5 9" id="KW-0732">Signal</keyword>
<dbReference type="InterPro" id="IPR016054">
    <property type="entry name" value="LY6_UPA_recep-like"/>
</dbReference>
<gene>
    <name evidence="11" type="ORF">FSCOSCO3_A025076</name>
</gene>
<sequence>MNLLVLIFGIVLLPKAYTLKCYDCQPGPSGTCTETTAECPLQCGAMRMTTYAGGSKVSDVTMKSCVPAQQCFDLSVNFGTARNIISNKCCTTDLCNKQADEPSKPSPNGKKCYYCNGQLCTATLNCEGNEEYCISTSVMAGDEKTTVKGCASKLVCSDTAAAQMMGAVGADIKCCQGDFCNGPNIPRKASNSKTPDKTGNATSISAGLLLLLTALVTLVVFS</sequence>
<keyword evidence="3" id="KW-1003">Cell membrane</keyword>
<evidence type="ECO:0000256" key="8">
    <source>
        <dbReference type="SAM" id="Phobius"/>
    </source>
</evidence>
<comment type="subcellular location">
    <subcellularLocation>
        <location evidence="1">Cell membrane</location>
    </subcellularLocation>
    <subcellularLocation>
        <location evidence="2">Secreted</location>
    </subcellularLocation>
</comment>
<keyword evidence="6 8" id="KW-0472">Membrane</keyword>
<dbReference type="SMART" id="SM00134">
    <property type="entry name" value="LU"/>
    <property type="match status" value="2"/>
</dbReference>
<evidence type="ECO:0000256" key="5">
    <source>
        <dbReference type="ARBA" id="ARBA00022729"/>
    </source>
</evidence>
<evidence type="ECO:0000259" key="10">
    <source>
        <dbReference type="SMART" id="SM00134"/>
    </source>
</evidence>
<keyword evidence="4" id="KW-0964">Secreted</keyword>
<dbReference type="Pfam" id="PF00021">
    <property type="entry name" value="UPAR_LY6"/>
    <property type="match status" value="1"/>
</dbReference>
<dbReference type="PANTHER" id="PTHR20914">
    <property type="entry name" value="LY6/PLAUR DOMAIN-CONTAINING PROTEIN 8"/>
    <property type="match status" value="1"/>
</dbReference>
<dbReference type="PANTHER" id="PTHR20914:SF26">
    <property type="entry name" value="PHOSPHOLIPASE A2 INHIBITOR CNF-LIKE"/>
    <property type="match status" value="1"/>
</dbReference>
<dbReference type="GO" id="GO:0005576">
    <property type="term" value="C:extracellular region"/>
    <property type="evidence" value="ECO:0007669"/>
    <property type="project" value="UniProtKB-SubCell"/>
</dbReference>
<evidence type="ECO:0000256" key="2">
    <source>
        <dbReference type="ARBA" id="ARBA00004613"/>
    </source>
</evidence>
<evidence type="ECO:0000256" key="3">
    <source>
        <dbReference type="ARBA" id="ARBA00022475"/>
    </source>
</evidence>
<name>A0AAV1NLF8_SCOSC</name>
<evidence type="ECO:0000256" key="1">
    <source>
        <dbReference type="ARBA" id="ARBA00004236"/>
    </source>
</evidence>
<feature type="transmembrane region" description="Helical" evidence="8">
    <location>
        <begin position="201"/>
        <end position="221"/>
    </location>
</feature>
<proteinExistence type="predicted"/>
<accession>A0AAV1NLF8</accession>
<dbReference type="Gene3D" id="2.10.60.10">
    <property type="entry name" value="CD59"/>
    <property type="match status" value="2"/>
</dbReference>
<dbReference type="GO" id="GO:0005886">
    <property type="term" value="C:plasma membrane"/>
    <property type="evidence" value="ECO:0007669"/>
    <property type="project" value="UniProtKB-SubCell"/>
</dbReference>
<evidence type="ECO:0000256" key="9">
    <source>
        <dbReference type="SAM" id="SignalP"/>
    </source>
</evidence>
<dbReference type="InterPro" id="IPR050918">
    <property type="entry name" value="CNF-like_PLA2_Inhibitor"/>
</dbReference>
<keyword evidence="8" id="KW-0812">Transmembrane</keyword>
<keyword evidence="11" id="KW-0675">Receptor</keyword>
<organism evidence="11 12">
    <name type="scientific">Scomber scombrus</name>
    <name type="common">Atlantic mackerel</name>
    <name type="synonym">Scomber vernalis</name>
    <dbReference type="NCBI Taxonomy" id="13677"/>
    <lineage>
        <taxon>Eukaryota</taxon>
        <taxon>Metazoa</taxon>
        <taxon>Chordata</taxon>
        <taxon>Craniata</taxon>
        <taxon>Vertebrata</taxon>
        <taxon>Euteleostomi</taxon>
        <taxon>Actinopterygii</taxon>
        <taxon>Neopterygii</taxon>
        <taxon>Teleostei</taxon>
        <taxon>Neoteleostei</taxon>
        <taxon>Acanthomorphata</taxon>
        <taxon>Pelagiaria</taxon>
        <taxon>Scombriformes</taxon>
        <taxon>Scombridae</taxon>
        <taxon>Scomber</taxon>
    </lineage>
</organism>
<keyword evidence="12" id="KW-1185">Reference proteome</keyword>
<dbReference type="InterPro" id="IPR035076">
    <property type="entry name" value="Toxin/TOLIP"/>
</dbReference>
<dbReference type="EMBL" id="CAWUFR010000045">
    <property type="protein sequence ID" value="CAK6960429.1"/>
    <property type="molecule type" value="Genomic_DNA"/>
</dbReference>
<comment type="caution">
    <text evidence="11">The sequence shown here is derived from an EMBL/GenBank/DDBJ whole genome shotgun (WGS) entry which is preliminary data.</text>
</comment>
<evidence type="ECO:0000313" key="11">
    <source>
        <dbReference type="EMBL" id="CAK6960429.1"/>
    </source>
</evidence>
<evidence type="ECO:0000256" key="4">
    <source>
        <dbReference type="ARBA" id="ARBA00022525"/>
    </source>
</evidence>
<feature type="chain" id="PRO_5043920364" evidence="9">
    <location>
        <begin position="19"/>
        <end position="222"/>
    </location>
</feature>
<dbReference type="AlphaFoldDB" id="A0AAV1NLF8"/>